<keyword evidence="5" id="KW-0479">Metal-binding</keyword>
<dbReference type="EMBL" id="CAADRP010000668">
    <property type="protein sequence ID" value="VFU30962.1"/>
    <property type="molecule type" value="Genomic_DNA"/>
</dbReference>
<keyword evidence="8" id="KW-0862">Zinc</keyword>
<dbReference type="GO" id="GO:0005829">
    <property type="term" value="C:cytosol"/>
    <property type="evidence" value="ECO:0007669"/>
    <property type="project" value="TreeGrafter"/>
</dbReference>
<dbReference type="PANTHER" id="PTHR15067:SF4">
    <property type="entry name" value="E3 UBIQUITIN-PROTEIN LIGASE RNF8"/>
    <property type="match status" value="1"/>
</dbReference>
<keyword evidence="4 11" id="KW-0812">Transmembrane</keyword>
<dbReference type="GO" id="GO:0000151">
    <property type="term" value="C:ubiquitin ligase complex"/>
    <property type="evidence" value="ECO:0007669"/>
    <property type="project" value="TreeGrafter"/>
</dbReference>
<dbReference type="GO" id="GO:0034052">
    <property type="term" value="P:positive regulation of plant-type hypersensitive response"/>
    <property type="evidence" value="ECO:0007669"/>
    <property type="project" value="TreeGrafter"/>
</dbReference>
<feature type="transmembrane region" description="Helical" evidence="11">
    <location>
        <begin position="61"/>
        <end position="83"/>
    </location>
</feature>
<dbReference type="GO" id="GO:0005886">
    <property type="term" value="C:plasma membrane"/>
    <property type="evidence" value="ECO:0007669"/>
    <property type="project" value="TreeGrafter"/>
</dbReference>
<evidence type="ECO:0000256" key="3">
    <source>
        <dbReference type="ARBA" id="ARBA00022679"/>
    </source>
</evidence>
<dbReference type="GO" id="GO:0061630">
    <property type="term" value="F:ubiquitin protein ligase activity"/>
    <property type="evidence" value="ECO:0007669"/>
    <property type="project" value="TreeGrafter"/>
</dbReference>
<keyword evidence="10 11" id="KW-0472">Membrane</keyword>
<dbReference type="AlphaFoldDB" id="A0A6N2L6H3"/>
<gene>
    <name evidence="13" type="ORF">SVIM_LOCUS125519</name>
</gene>
<evidence type="ECO:0000256" key="8">
    <source>
        <dbReference type="ARBA" id="ARBA00022833"/>
    </source>
</evidence>
<feature type="domain" description="E3 ubiquitin-protein ligase synoviolin-like TPR repeats" evidence="12">
    <location>
        <begin position="25"/>
        <end position="94"/>
    </location>
</feature>
<keyword evidence="3" id="KW-0808">Transferase</keyword>
<evidence type="ECO:0000256" key="10">
    <source>
        <dbReference type="ARBA" id="ARBA00023136"/>
    </source>
</evidence>
<dbReference type="Pfam" id="PF25563">
    <property type="entry name" value="TPR_SYVN1_N"/>
    <property type="match status" value="1"/>
</dbReference>
<evidence type="ECO:0000256" key="11">
    <source>
        <dbReference type="SAM" id="Phobius"/>
    </source>
</evidence>
<protein>
    <recommendedName>
        <fullName evidence="12">E3 ubiquitin-protein ligase synoviolin-like TPR repeats domain-containing protein</fullName>
    </recommendedName>
</protein>
<evidence type="ECO:0000256" key="4">
    <source>
        <dbReference type="ARBA" id="ARBA00022692"/>
    </source>
</evidence>
<sequence length="96" mass="11174">MLSTREPFCHLVIPPTISQTGLWSIWLTVLCSLKMFQALARDRLERLNASPSATPWTYFRVYSALLLVLSVDFFWIKMCFVIYRSTGLSMFLLLFC</sequence>
<evidence type="ECO:0000256" key="5">
    <source>
        <dbReference type="ARBA" id="ARBA00022723"/>
    </source>
</evidence>
<comment type="subcellular location">
    <subcellularLocation>
        <location evidence="1">Membrane</location>
    </subcellularLocation>
</comment>
<reference evidence="13" key="1">
    <citation type="submission" date="2019-03" db="EMBL/GenBank/DDBJ databases">
        <authorList>
            <person name="Mank J."/>
            <person name="Almeida P."/>
        </authorList>
    </citation>
    <scope>NUCLEOTIDE SEQUENCE</scope>
    <source>
        <strain evidence="13">78183</strain>
    </source>
</reference>
<evidence type="ECO:0000313" key="13">
    <source>
        <dbReference type="EMBL" id="VFU30962.1"/>
    </source>
</evidence>
<comment type="pathway">
    <text evidence="2">Protein modification; protein ubiquitination.</text>
</comment>
<dbReference type="PANTHER" id="PTHR15067">
    <property type="entry name" value="E3 UBIQUITIN-PROTEIN LIGASE RNF8"/>
    <property type="match status" value="1"/>
</dbReference>
<keyword evidence="7" id="KW-0833">Ubl conjugation pathway</keyword>
<evidence type="ECO:0000256" key="1">
    <source>
        <dbReference type="ARBA" id="ARBA00004370"/>
    </source>
</evidence>
<evidence type="ECO:0000256" key="2">
    <source>
        <dbReference type="ARBA" id="ARBA00004906"/>
    </source>
</evidence>
<dbReference type="GO" id="GO:0016567">
    <property type="term" value="P:protein ubiquitination"/>
    <property type="evidence" value="ECO:0007669"/>
    <property type="project" value="TreeGrafter"/>
</dbReference>
<proteinExistence type="predicted"/>
<evidence type="ECO:0000259" key="12">
    <source>
        <dbReference type="Pfam" id="PF25563"/>
    </source>
</evidence>
<accession>A0A6N2L6H3</accession>
<keyword evidence="6" id="KW-0863">Zinc-finger</keyword>
<dbReference type="GO" id="GO:0008270">
    <property type="term" value="F:zinc ion binding"/>
    <property type="evidence" value="ECO:0007669"/>
    <property type="project" value="UniProtKB-KW"/>
</dbReference>
<keyword evidence="9 11" id="KW-1133">Transmembrane helix</keyword>
<evidence type="ECO:0000256" key="7">
    <source>
        <dbReference type="ARBA" id="ARBA00022786"/>
    </source>
</evidence>
<evidence type="ECO:0000256" key="6">
    <source>
        <dbReference type="ARBA" id="ARBA00022771"/>
    </source>
</evidence>
<dbReference type="GO" id="GO:0006511">
    <property type="term" value="P:ubiquitin-dependent protein catabolic process"/>
    <property type="evidence" value="ECO:0007669"/>
    <property type="project" value="TreeGrafter"/>
</dbReference>
<evidence type="ECO:0000256" key="9">
    <source>
        <dbReference type="ARBA" id="ARBA00022989"/>
    </source>
</evidence>
<name>A0A6N2L6H3_SALVM</name>
<dbReference type="InterPro" id="IPR057992">
    <property type="entry name" value="TPR_SYVN1_N"/>
</dbReference>
<organism evidence="13">
    <name type="scientific">Salix viminalis</name>
    <name type="common">Common osier</name>
    <name type="synonym">Basket willow</name>
    <dbReference type="NCBI Taxonomy" id="40686"/>
    <lineage>
        <taxon>Eukaryota</taxon>
        <taxon>Viridiplantae</taxon>
        <taxon>Streptophyta</taxon>
        <taxon>Embryophyta</taxon>
        <taxon>Tracheophyta</taxon>
        <taxon>Spermatophyta</taxon>
        <taxon>Magnoliopsida</taxon>
        <taxon>eudicotyledons</taxon>
        <taxon>Gunneridae</taxon>
        <taxon>Pentapetalae</taxon>
        <taxon>rosids</taxon>
        <taxon>fabids</taxon>
        <taxon>Malpighiales</taxon>
        <taxon>Salicaceae</taxon>
        <taxon>Saliceae</taxon>
        <taxon>Salix</taxon>
    </lineage>
</organism>